<protein>
    <recommendedName>
        <fullName evidence="2">DNA-3-methyladenine glycosylase I</fullName>
    </recommendedName>
</protein>
<organism evidence="1">
    <name type="scientific">marine sediment metagenome</name>
    <dbReference type="NCBI Taxonomy" id="412755"/>
    <lineage>
        <taxon>unclassified sequences</taxon>
        <taxon>metagenomes</taxon>
        <taxon>ecological metagenomes</taxon>
    </lineage>
</organism>
<dbReference type="EMBL" id="LAZR01046441">
    <property type="protein sequence ID" value="KKK96534.1"/>
    <property type="molecule type" value="Genomic_DNA"/>
</dbReference>
<dbReference type="InterPro" id="IPR011257">
    <property type="entry name" value="DNA_glycosylase"/>
</dbReference>
<evidence type="ECO:0008006" key="2">
    <source>
        <dbReference type="Google" id="ProtNLM"/>
    </source>
</evidence>
<dbReference type="SUPFAM" id="SSF48150">
    <property type="entry name" value="DNA-glycosylase"/>
    <property type="match status" value="1"/>
</dbReference>
<dbReference type="PANTHER" id="PTHR30037:SF4">
    <property type="entry name" value="DNA-3-METHYLADENINE GLYCOSYLASE I"/>
    <property type="match status" value="1"/>
</dbReference>
<dbReference type="InterPro" id="IPR005019">
    <property type="entry name" value="Adenine_glyco"/>
</dbReference>
<reference evidence="1" key="1">
    <citation type="journal article" date="2015" name="Nature">
        <title>Complex archaea that bridge the gap between prokaryotes and eukaryotes.</title>
        <authorList>
            <person name="Spang A."/>
            <person name="Saw J.H."/>
            <person name="Jorgensen S.L."/>
            <person name="Zaremba-Niedzwiedzka K."/>
            <person name="Martijn J."/>
            <person name="Lind A.E."/>
            <person name="van Eijk R."/>
            <person name="Schleper C."/>
            <person name="Guy L."/>
            <person name="Ettema T.J."/>
        </authorList>
    </citation>
    <scope>NUCLEOTIDE SEQUENCE</scope>
</reference>
<dbReference type="PANTHER" id="PTHR30037">
    <property type="entry name" value="DNA-3-METHYLADENINE GLYCOSYLASE 1"/>
    <property type="match status" value="1"/>
</dbReference>
<dbReference type="Pfam" id="PF03352">
    <property type="entry name" value="Adenine_glyco"/>
    <property type="match status" value="1"/>
</dbReference>
<dbReference type="AlphaFoldDB" id="A0A0F9C1W7"/>
<sequence length="250" mass="29018">HLFNVNSMDIIYRQAVIGVRLDSRKKYSHQLALPRMALTGIKYSLTLKDSTVNPMPALKQTQLSRCDWCLSDSLYLRYHDTEWGLPCTDDQKLFEFLILESAQAGLAWITILRKRENYRQAFADFQPERVARFNTRSIERLMHDSGIVRNKMKIDSAINNAKKFLEVQQHAGSFSDYLWGFTSGVPILNQWQNLQQVPASTPLSEAISKDMKQRGFQFFGKTICCFNKSHGTIFTLKHMLRYRTVLLITR</sequence>
<dbReference type="GO" id="GO:0006284">
    <property type="term" value="P:base-excision repair"/>
    <property type="evidence" value="ECO:0007669"/>
    <property type="project" value="InterPro"/>
</dbReference>
<gene>
    <name evidence="1" type="ORF">LCGC14_2661810</name>
</gene>
<name>A0A0F9C1W7_9ZZZZ</name>
<evidence type="ECO:0000313" key="1">
    <source>
        <dbReference type="EMBL" id="KKK96534.1"/>
    </source>
</evidence>
<comment type="caution">
    <text evidence="1">The sequence shown here is derived from an EMBL/GenBank/DDBJ whole genome shotgun (WGS) entry which is preliminary data.</text>
</comment>
<feature type="non-terminal residue" evidence="1">
    <location>
        <position position="1"/>
    </location>
</feature>
<accession>A0A0F9C1W7</accession>
<dbReference type="Gene3D" id="1.10.340.30">
    <property type="entry name" value="Hypothetical protein, domain 2"/>
    <property type="match status" value="1"/>
</dbReference>
<proteinExistence type="predicted"/>
<dbReference type="InterPro" id="IPR052891">
    <property type="entry name" value="DNA-3mA_glycosylase"/>
</dbReference>
<dbReference type="GO" id="GO:0008725">
    <property type="term" value="F:DNA-3-methyladenine glycosylase activity"/>
    <property type="evidence" value="ECO:0007669"/>
    <property type="project" value="InterPro"/>
</dbReference>